<organism evidence="2 3">
    <name type="scientific">Thioalkalivibrio nitratireducens (strain DSM 14787 / UNIQEM 213 / ALEN2)</name>
    <dbReference type="NCBI Taxonomy" id="1255043"/>
    <lineage>
        <taxon>Bacteria</taxon>
        <taxon>Pseudomonadati</taxon>
        <taxon>Pseudomonadota</taxon>
        <taxon>Gammaproteobacteria</taxon>
        <taxon>Chromatiales</taxon>
        <taxon>Ectothiorhodospiraceae</taxon>
        <taxon>Thioalkalivibrio</taxon>
    </lineage>
</organism>
<feature type="region of interest" description="Disordered" evidence="1">
    <location>
        <begin position="95"/>
        <end position="120"/>
    </location>
</feature>
<gene>
    <name evidence="2" type="ordered locus">TVNIR_1117</name>
</gene>
<dbReference type="Proteomes" id="UP000010809">
    <property type="component" value="Chromosome"/>
</dbReference>
<reference evidence="2" key="1">
    <citation type="submission" date="2015-12" db="EMBL/GenBank/DDBJ databases">
        <authorList>
            <person name="Tikhonova T.V."/>
            <person name="Pavlov A.R."/>
            <person name="Beletsky A.V."/>
            <person name="Mardanov A.V."/>
            <person name="Sorokin D.Y."/>
            <person name="Ravin N.V."/>
            <person name="Popov V.O."/>
        </authorList>
    </citation>
    <scope>NUCLEOTIDE SEQUENCE</scope>
    <source>
        <strain evidence="2">DSM 14787</strain>
    </source>
</reference>
<proteinExistence type="predicted"/>
<evidence type="ECO:0000313" key="3">
    <source>
        <dbReference type="Proteomes" id="UP000010809"/>
    </source>
</evidence>
<sequence>MVNGDRHRDLPAGIERIQAAAAIGPGGPPSQIHGHGIQFPCAVIREEDRPVDRVDEQGTARGSHPQGRAGRGGAILFLHASADGIRVLVALGAHGPRGDQQQQRERMDRGPPSAPPRGTTITVRLTRRGFFLPARTCPVRSFHGDATPLPDRFRMRREAVGG</sequence>
<evidence type="ECO:0000256" key="1">
    <source>
        <dbReference type="SAM" id="MobiDB-lite"/>
    </source>
</evidence>
<dbReference type="EMBL" id="CP003989">
    <property type="protein sequence ID" value="AGA32796.1"/>
    <property type="molecule type" value="Genomic_DNA"/>
</dbReference>
<accession>L0DWP6</accession>
<feature type="region of interest" description="Disordered" evidence="1">
    <location>
        <begin position="51"/>
        <end position="71"/>
    </location>
</feature>
<evidence type="ECO:0000313" key="2">
    <source>
        <dbReference type="EMBL" id="AGA32796.1"/>
    </source>
</evidence>
<dbReference type="KEGG" id="tni:TVNIR_1117"/>
<dbReference type="AlphaFoldDB" id="L0DWP6"/>
<dbReference type="HOGENOM" id="CLU_1634619_0_0_6"/>
<protein>
    <submittedName>
        <fullName evidence="2">Uncharacterized protein</fullName>
    </submittedName>
</protein>
<name>L0DWP6_THIND</name>
<keyword evidence="3" id="KW-1185">Reference proteome</keyword>